<reference evidence="1" key="1">
    <citation type="submission" date="2018-05" db="EMBL/GenBank/DDBJ databases">
        <authorList>
            <person name="Lanie J.A."/>
            <person name="Ng W.-L."/>
            <person name="Kazmierczak K.M."/>
            <person name="Andrzejewski T.M."/>
            <person name="Davidsen T.M."/>
            <person name="Wayne K.J."/>
            <person name="Tettelin H."/>
            <person name="Glass J.I."/>
            <person name="Rusch D."/>
            <person name="Podicherti R."/>
            <person name="Tsui H.-C.T."/>
            <person name="Winkler M.E."/>
        </authorList>
    </citation>
    <scope>NUCLEOTIDE SEQUENCE</scope>
</reference>
<dbReference type="Pfam" id="PF00702">
    <property type="entry name" value="Hydrolase"/>
    <property type="match status" value="1"/>
</dbReference>
<organism evidence="1">
    <name type="scientific">marine metagenome</name>
    <dbReference type="NCBI Taxonomy" id="408172"/>
    <lineage>
        <taxon>unclassified sequences</taxon>
        <taxon>metagenomes</taxon>
        <taxon>ecological metagenomes</taxon>
    </lineage>
</organism>
<sequence length="165" mass="18945">MLEIKTPPAIIFDKDGTLIDVHHYWIEMSCLRIRNILEILPSSVSTASNLNFYLLRQLGIDMENRRIHKDGPAGVMPKEEIINIITKSLNEKCYDLNPKYVQQAFLQADEDSNKELNEFLKLLPGVENIIMVAKRKQIDLNLVSNDITERSKLALSSLGFLDDFR</sequence>
<dbReference type="Gene3D" id="3.40.50.1000">
    <property type="entry name" value="HAD superfamily/HAD-like"/>
    <property type="match status" value="1"/>
</dbReference>
<dbReference type="AlphaFoldDB" id="A0A383DNU0"/>
<dbReference type="SUPFAM" id="SSF56784">
    <property type="entry name" value="HAD-like"/>
    <property type="match status" value="1"/>
</dbReference>
<dbReference type="EMBL" id="UINC01218922">
    <property type="protein sequence ID" value="SVE46157.1"/>
    <property type="molecule type" value="Genomic_DNA"/>
</dbReference>
<dbReference type="InterPro" id="IPR036412">
    <property type="entry name" value="HAD-like_sf"/>
</dbReference>
<proteinExistence type="predicted"/>
<accession>A0A383DNU0</accession>
<evidence type="ECO:0008006" key="2">
    <source>
        <dbReference type="Google" id="ProtNLM"/>
    </source>
</evidence>
<name>A0A383DNU0_9ZZZZ</name>
<evidence type="ECO:0000313" key="1">
    <source>
        <dbReference type="EMBL" id="SVE46157.1"/>
    </source>
</evidence>
<feature type="non-terminal residue" evidence="1">
    <location>
        <position position="165"/>
    </location>
</feature>
<gene>
    <name evidence="1" type="ORF">METZ01_LOCUS499011</name>
</gene>
<protein>
    <recommendedName>
        <fullName evidence="2">HAD family hydrolase</fullName>
    </recommendedName>
</protein>
<dbReference type="InterPro" id="IPR023214">
    <property type="entry name" value="HAD_sf"/>
</dbReference>